<evidence type="ECO:0000313" key="2">
    <source>
        <dbReference type="Proteomes" id="UP001177003"/>
    </source>
</evidence>
<keyword evidence="2" id="KW-1185">Reference proteome</keyword>
<evidence type="ECO:0000313" key="1">
    <source>
        <dbReference type="EMBL" id="CAI9301797.1"/>
    </source>
</evidence>
<proteinExistence type="predicted"/>
<name>A0AA36EMZ9_LACSI</name>
<dbReference type="AlphaFoldDB" id="A0AA36EMZ9"/>
<organism evidence="1 2">
    <name type="scientific">Lactuca saligna</name>
    <name type="common">Willowleaf lettuce</name>
    <dbReference type="NCBI Taxonomy" id="75948"/>
    <lineage>
        <taxon>Eukaryota</taxon>
        <taxon>Viridiplantae</taxon>
        <taxon>Streptophyta</taxon>
        <taxon>Embryophyta</taxon>
        <taxon>Tracheophyta</taxon>
        <taxon>Spermatophyta</taxon>
        <taxon>Magnoliopsida</taxon>
        <taxon>eudicotyledons</taxon>
        <taxon>Gunneridae</taxon>
        <taxon>Pentapetalae</taxon>
        <taxon>asterids</taxon>
        <taxon>campanulids</taxon>
        <taxon>Asterales</taxon>
        <taxon>Asteraceae</taxon>
        <taxon>Cichorioideae</taxon>
        <taxon>Cichorieae</taxon>
        <taxon>Lactucinae</taxon>
        <taxon>Lactuca</taxon>
    </lineage>
</organism>
<protein>
    <submittedName>
        <fullName evidence="1">Uncharacterized protein</fullName>
    </submittedName>
</protein>
<sequence length="96" mass="10908">MTRRVEAEVDPQKHIVIVDISDVDAITDQLIPDIGDQLEIDDYEGFLDLGSMQEVVVHDVPLNFVYHGSCFEVEIYQEVPKGNDSDIDYDNDQLNP</sequence>
<dbReference type="Proteomes" id="UP001177003">
    <property type="component" value="Chromosome 9"/>
</dbReference>
<accession>A0AA36EMZ9</accession>
<gene>
    <name evidence="1" type="ORF">LSALG_LOCUS40322</name>
</gene>
<dbReference type="EMBL" id="OX465085">
    <property type="protein sequence ID" value="CAI9301797.1"/>
    <property type="molecule type" value="Genomic_DNA"/>
</dbReference>
<reference evidence="1" key="1">
    <citation type="submission" date="2023-04" db="EMBL/GenBank/DDBJ databases">
        <authorList>
            <person name="Vijverberg K."/>
            <person name="Xiong W."/>
            <person name="Schranz E."/>
        </authorList>
    </citation>
    <scope>NUCLEOTIDE SEQUENCE</scope>
</reference>